<evidence type="ECO:0000256" key="1">
    <source>
        <dbReference type="ARBA" id="ARBA00004479"/>
    </source>
</evidence>
<dbReference type="Pfam" id="PF00560">
    <property type="entry name" value="LRR_1"/>
    <property type="match status" value="6"/>
</dbReference>
<sequence>MKPTIANYLGLGDTHLGCKEHERQALLKIKQDLIDDYGYLSSWVTDQDCCKWSGVRCSKQTGHVIMLNLNASTPLRPLQGKLNTSFIELKYLIFLDVSFNDFNHSQIPEFIGSLSNLRHLDLCDANYGRNIPFQLGNLSNLQYLSLGRNHFSNPKNIEWLPQLSSLQYLNMSSVNLSKVNNWLHVVNKLPYLTSLFLIPCLIPDAFSRINSLAHLYLDSNEFEGEIPKAFGGMCNLKTLSLLGNYFSKQLHDFIHNLNGCANHSLEVLFLDQDQIMGSLPDLTTFPSLRELSLFQNHLSGTIPVSLGKMSNLMSLSLYDNPLECVIEAHFLELTKLKHLILSSTLLVFNFSSDWVPPFQLKMIGLGSCQLGPQFPKWLQTQKNFSWLDISNSKISDTLSNSNWIFSSPFWFMNLSYNKISGHVPNLSWEFSFFPIIDLSSNKLEGEIPRFLFQAVQLDLSKNMFSNQVQSLCAVTKGNLNFLDLSNNQLLGDLPDCWFNFEGLKILNSANNHFHGKTPSSVGSLLGIETLDLSNNGFNGELPPSLKNCTKLKFINLQDNNLSREIPMWFRSNHPNLIVLFLRSNHFFGCIPSYICYLTQLQIVDLVVNQILGRREHKYQSIVGLVKSIDLSSNKLLGTIPREILKLDGLISLNLSRNLLTGRIPLEIGNRFCYEIPSSISNINFLNLLDLSNNNLSSKILVGPQLNTFNATAYEGNPNLCGFPLPKKCFGEEITLNSTVNGGHASMQDKEDGFITLGFYVCAALGFYLNYVWKRCA</sequence>
<name>A0AAN7IVC8_QUERU</name>
<keyword evidence="2" id="KW-0433">Leucine-rich repeat</keyword>
<keyword evidence="6 10" id="KW-1133">Transmembrane helix</keyword>
<dbReference type="Pfam" id="PF13855">
    <property type="entry name" value="LRR_8"/>
    <property type="match status" value="1"/>
</dbReference>
<evidence type="ECO:0000256" key="7">
    <source>
        <dbReference type="ARBA" id="ARBA00023136"/>
    </source>
</evidence>
<evidence type="ECO:0000256" key="8">
    <source>
        <dbReference type="ARBA" id="ARBA00023170"/>
    </source>
</evidence>
<evidence type="ECO:0000259" key="11">
    <source>
        <dbReference type="Pfam" id="PF08263"/>
    </source>
</evidence>
<comment type="caution">
    <text evidence="12">The sequence shown here is derived from an EMBL/GenBank/DDBJ whole genome shotgun (WGS) entry which is preliminary data.</text>
</comment>
<dbReference type="SUPFAM" id="SSF52058">
    <property type="entry name" value="L domain-like"/>
    <property type="match status" value="1"/>
</dbReference>
<evidence type="ECO:0000256" key="9">
    <source>
        <dbReference type="ARBA" id="ARBA00023180"/>
    </source>
</evidence>
<evidence type="ECO:0000256" key="6">
    <source>
        <dbReference type="ARBA" id="ARBA00022989"/>
    </source>
</evidence>
<keyword evidence="4" id="KW-0732">Signal</keyword>
<accession>A0AAN7IVC8</accession>
<comment type="subcellular location">
    <subcellularLocation>
        <location evidence="1">Membrane</location>
        <topology evidence="1">Single-pass type I membrane protein</topology>
    </subcellularLocation>
</comment>
<protein>
    <recommendedName>
        <fullName evidence="11">Leucine-rich repeat-containing N-terminal plant-type domain-containing protein</fullName>
    </recommendedName>
</protein>
<dbReference type="InterPro" id="IPR001611">
    <property type="entry name" value="Leu-rich_rpt"/>
</dbReference>
<evidence type="ECO:0000256" key="10">
    <source>
        <dbReference type="SAM" id="Phobius"/>
    </source>
</evidence>
<dbReference type="PROSITE" id="PS51450">
    <property type="entry name" value="LRR"/>
    <property type="match status" value="1"/>
</dbReference>
<keyword evidence="9" id="KW-0325">Glycoprotein</keyword>
<dbReference type="SUPFAM" id="SSF52047">
    <property type="entry name" value="RNI-like"/>
    <property type="match status" value="1"/>
</dbReference>
<keyword evidence="13" id="KW-1185">Reference proteome</keyword>
<keyword evidence="5" id="KW-0677">Repeat</keyword>
<feature type="domain" description="Leucine-rich repeat-containing N-terminal plant-type" evidence="11">
    <location>
        <begin position="21"/>
        <end position="58"/>
    </location>
</feature>
<proteinExistence type="predicted"/>
<keyword evidence="3 10" id="KW-0812">Transmembrane</keyword>
<dbReference type="InterPro" id="IPR032675">
    <property type="entry name" value="LRR_dom_sf"/>
</dbReference>
<dbReference type="AlphaFoldDB" id="A0AAN7IVC8"/>
<organism evidence="12 13">
    <name type="scientific">Quercus rubra</name>
    <name type="common">Northern red oak</name>
    <name type="synonym">Quercus borealis</name>
    <dbReference type="NCBI Taxonomy" id="3512"/>
    <lineage>
        <taxon>Eukaryota</taxon>
        <taxon>Viridiplantae</taxon>
        <taxon>Streptophyta</taxon>
        <taxon>Embryophyta</taxon>
        <taxon>Tracheophyta</taxon>
        <taxon>Spermatophyta</taxon>
        <taxon>Magnoliopsida</taxon>
        <taxon>eudicotyledons</taxon>
        <taxon>Gunneridae</taxon>
        <taxon>Pentapetalae</taxon>
        <taxon>rosids</taxon>
        <taxon>fabids</taxon>
        <taxon>Fagales</taxon>
        <taxon>Fagaceae</taxon>
        <taxon>Quercus</taxon>
    </lineage>
</organism>
<evidence type="ECO:0000313" key="12">
    <source>
        <dbReference type="EMBL" id="KAK4587590.1"/>
    </source>
</evidence>
<keyword evidence="8" id="KW-0675">Receptor</keyword>
<gene>
    <name evidence="12" type="ORF">RGQ29_018841</name>
</gene>
<dbReference type="InterPro" id="IPR013210">
    <property type="entry name" value="LRR_N_plant-typ"/>
</dbReference>
<keyword evidence="7 10" id="KW-0472">Membrane</keyword>
<dbReference type="GO" id="GO:0016020">
    <property type="term" value="C:membrane"/>
    <property type="evidence" value="ECO:0007669"/>
    <property type="project" value="UniProtKB-SubCell"/>
</dbReference>
<dbReference type="EMBL" id="JAXUIC010000005">
    <property type="protein sequence ID" value="KAK4587590.1"/>
    <property type="molecule type" value="Genomic_DNA"/>
</dbReference>
<evidence type="ECO:0000313" key="13">
    <source>
        <dbReference type="Proteomes" id="UP001324115"/>
    </source>
</evidence>
<dbReference type="FunFam" id="3.80.10.10:FF:000095">
    <property type="entry name" value="LRR receptor-like serine/threonine-protein kinase GSO1"/>
    <property type="match status" value="1"/>
</dbReference>
<dbReference type="InterPro" id="IPR046956">
    <property type="entry name" value="RLP23-like"/>
</dbReference>
<dbReference type="PANTHER" id="PTHR48063:SF101">
    <property type="entry name" value="LRR RECEPTOR-LIKE SERINE_THREONINE-PROTEIN KINASE FLS2"/>
    <property type="match status" value="1"/>
</dbReference>
<dbReference type="Gene3D" id="3.80.10.10">
    <property type="entry name" value="Ribonuclease Inhibitor"/>
    <property type="match status" value="4"/>
</dbReference>
<dbReference type="Proteomes" id="UP001324115">
    <property type="component" value="Unassembled WGS sequence"/>
</dbReference>
<evidence type="ECO:0000256" key="4">
    <source>
        <dbReference type="ARBA" id="ARBA00022729"/>
    </source>
</evidence>
<evidence type="ECO:0000256" key="3">
    <source>
        <dbReference type="ARBA" id="ARBA00022692"/>
    </source>
</evidence>
<evidence type="ECO:0000256" key="5">
    <source>
        <dbReference type="ARBA" id="ARBA00022737"/>
    </source>
</evidence>
<feature type="transmembrane region" description="Helical" evidence="10">
    <location>
        <begin position="753"/>
        <end position="772"/>
    </location>
</feature>
<dbReference type="Pfam" id="PF08263">
    <property type="entry name" value="LRRNT_2"/>
    <property type="match status" value="1"/>
</dbReference>
<dbReference type="PANTHER" id="PTHR48063">
    <property type="entry name" value="LRR RECEPTOR-LIKE KINASE"/>
    <property type="match status" value="1"/>
</dbReference>
<evidence type="ECO:0000256" key="2">
    <source>
        <dbReference type="ARBA" id="ARBA00022614"/>
    </source>
</evidence>
<reference evidence="12 13" key="1">
    <citation type="journal article" date="2023" name="G3 (Bethesda)">
        <title>A haplotype-resolved chromosome-scale genome for Quercus rubra L. provides insights into the genetics of adaptive traits for red oak species.</title>
        <authorList>
            <person name="Kapoor B."/>
            <person name="Jenkins J."/>
            <person name="Schmutz J."/>
            <person name="Zhebentyayeva T."/>
            <person name="Kuelheim C."/>
            <person name="Coggeshall M."/>
            <person name="Heim C."/>
            <person name="Lasky J.R."/>
            <person name="Leites L."/>
            <person name="Islam-Faridi N."/>
            <person name="Romero-Severson J."/>
            <person name="DeLeo V.L."/>
            <person name="Lucas S.M."/>
            <person name="Lazic D."/>
            <person name="Gailing O."/>
            <person name="Carlson J."/>
            <person name="Staton M."/>
        </authorList>
    </citation>
    <scope>NUCLEOTIDE SEQUENCE [LARGE SCALE GENOMIC DNA]</scope>
    <source>
        <strain evidence="12">Pseudo-F2</strain>
    </source>
</reference>